<dbReference type="Proteomes" id="UP000604046">
    <property type="component" value="Unassembled WGS sequence"/>
</dbReference>
<proteinExistence type="predicted"/>
<protein>
    <submittedName>
        <fullName evidence="2">Uncharacterized protein</fullName>
    </submittedName>
</protein>
<sequence>MCVATKERAVQQYAEHHGLEVGAVTPETVAKSDEGLEFWACKGLDMTARGPIAQQMGRQFVKKPMAKNIYKWLTEDLKKKWRMAWAVSRDFDSVLRRRVRSITQSTKQSEVGCWKSELQLRVHFGGAEQPEAQRQARNYIAMCQKFKDVFVEHNAWTDAETYLLVERLTCSSTSEDWQEVVEQCDNSETFKLESYRLKAIRKYAISHNLPMESVEISDVEGSPQGLAGWAEMQVSVPGIEELPGEDAMPSRKRRAEAEVVGAETGDKPGKKPKAAKLPKEEGAVERKKASSSAVNKRNREVEKKSKDMLCLEQRACQVMEKFQAQVESCPAQYAWAKPLLEEFATLQENFKGCLCPAAGDDLSEFVNELRLTAISPVASKNMKKNYKDNYHSFLTVFVDRCGAVCQQMNLLACKLEGMNKAMETAESPLTPKAPKRKAKAKELRQLLLDRFFSGGLSGADVALISHWVTEAGGTGVADLALDPEQATAHGHRHVHLHAGKSFPEPDMTLVRTPLYIKREARRVLEPVPVVMPSTLFKKFVEIPEILQHADTQSLVGLPCYDVHPAVRNAMPGFAPRPVALYWDGVQYSVHDSFTGFYDFQKIADRYFVLDIQSDWPAWLEVSGQRINQTQLYEDCYDRASLDYLPYEKYTMEDYWQDVRKFTKEVLISDSRLQRLVTRNLVYNKKLRGRVLTTSLPELGLCKGSRLEPTSQLADVASFEYVATPFKACFWVGPEDARLTHMCPLFRLHGVTLDTWAIDIMHAWHLGPLQQLVSLSLHFCMDCGLWAPRTTQLAAADRKEMSLLAIKAELFQFYKEIRNTDPEWRQKGTEVWNLTLGMIGNEETYNLNAKAGESRGLLKFVVWLFGKHEQEFAMLDNARARTASLLCSSARAALDMDSVLQVGSRTLSRLQCQDLWNHYVRFLVLYRRAGGVLKPKCHLLFHLIQRSLQKGNPRIYSTYRDESLNGIIAKVARSAHRQTWANVIHWKVAGLHTANCKELQNLSNLSGS</sequence>
<keyword evidence="3" id="KW-1185">Reference proteome</keyword>
<gene>
    <name evidence="2" type="ORF">SNAT2548_LOCUS11184</name>
</gene>
<feature type="compositionally biased region" description="Basic and acidic residues" evidence="1">
    <location>
        <begin position="277"/>
        <end position="288"/>
    </location>
</feature>
<name>A0A812LE78_9DINO</name>
<dbReference type="EMBL" id="CAJNDS010000990">
    <property type="protein sequence ID" value="CAE7242766.1"/>
    <property type="molecule type" value="Genomic_DNA"/>
</dbReference>
<comment type="caution">
    <text evidence="2">The sequence shown here is derived from an EMBL/GenBank/DDBJ whole genome shotgun (WGS) entry which is preliminary data.</text>
</comment>
<accession>A0A812LE78</accession>
<dbReference type="OrthoDB" id="413527at2759"/>
<evidence type="ECO:0000313" key="3">
    <source>
        <dbReference type="Proteomes" id="UP000604046"/>
    </source>
</evidence>
<evidence type="ECO:0000313" key="2">
    <source>
        <dbReference type="EMBL" id="CAE7242766.1"/>
    </source>
</evidence>
<feature type="region of interest" description="Disordered" evidence="1">
    <location>
        <begin position="241"/>
        <end position="300"/>
    </location>
</feature>
<reference evidence="2" key="1">
    <citation type="submission" date="2021-02" db="EMBL/GenBank/DDBJ databases">
        <authorList>
            <person name="Dougan E. K."/>
            <person name="Rhodes N."/>
            <person name="Thang M."/>
            <person name="Chan C."/>
        </authorList>
    </citation>
    <scope>NUCLEOTIDE SEQUENCE</scope>
</reference>
<dbReference type="AlphaFoldDB" id="A0A812LE78"/>
<evidence type="ECO:0000256" key="1">
    <source>
        <dbReference type="SAM" id="MobiDB-lite"/>
    </source>
</evidence>
<organism evidence="2 3">
    <name type="scientific">Symbiodinium natans</name>
    <dbReference type="NCBI Taxonomy" id="878477"/>
    <lineage>
        <taxon>Eukaryota</taxon>
        <taxon>Sar</taxon>
        <taxon>Alveolata</taxon>
        <taxon>Dinophyceae</taxon>
        <taxon>Suessiales</taxon>
        <taxon>Symbiodiniaceae</taxon>
        <taxon>Symbiodinium</taxon>
    </lineage>
</organism>